<dbReference type="AlphaFoldDB" id="A0A6D2IV32"/>
<feature type="compositionally biased region" description="Basic residues" evidence="1">
    <location>
        <begin position="1"/>
        <end position="14"/>
    </location>
</feature>
<sequence length="225" mass="25182">MAPRSKNKGSKKGHGSNAAASTSNVPISTSNVPEEPAPTEEPPIATEFVDVYWDLNTCPLAYPADGIVGRIETALNEVNANSNSLRYALSDTRVICGNVNALSKEDWDSLQSYGFKLEPCEDRHAYCNSHNPNRRKPDDPPPDLELEVHSIDQALNSPHTNILLISSDYHFGKSMNINYKYCYKIFLALSWAIQGTDYKKHGNYAWIWELMHFDGSGLFYANPNR</sequence>
<feature type="compositionally biased region" description="Polar residues" evidence="1">
    <location>
        <begin position="22"/>
        <end position="32"/>
    </location>
</feature>
<name>A0A6D2IV32_9BRAS</name>
<evidence type="ECO:0000313" key="3">
    <source>
        <dbReference type="Proteomes" id="UP000467841"/>
    </source>
</evidence>
<feature type="region of interest" description="Disordered" evidence="1">
    <location>
        <begin position="1"/>
        <end position="41"/>
    </location>
</feature>
<organism evidence="2 3">
    <name type="scientific">Microthlaspi erraticum</name>
    <dbReference type="NCBI Taxonomy" id="1685480"/>
    <lineage>
        <taxon>Eukaryota</taxon>
        <taxon>Viridiplantae</taxon>
        <taxon>Streptophyta</taxon>
        <taxon>Embryophyta</taxon>
        <taxon>Tracheophyta</taxon>
        <taxon>Spermatophyta</taxon>
        <taxon>Magnoliopsida</taxon>
        <taxon>eudicotyledons</taxon>
        <taxon>Gunneridae</taxon>
        <taxon>Pentapetalae</taxon>
        <taxon>rosids</taxon>
        <taxon>malvids</taxon>
        <taxon>Brassicales</taxon>
        <taxon>Brassicaceae</taxon>
        <taxon>Coluteocarpeae</taxon>
        <taxon>Microthlaspi</taxon>
    </lineage>
</organism>
<evidence type="ECO:0000256" key="1">
    <source>
        <dbReference type="SAM" id="MobiDB-lite"/>
    </source>
</evidence>
<evidence type="ECO:0000313" key="2">
    <source>
        <dbReference type="EMBL" id="CAA7031531.1"/>
    </source>
</evidence>
<keyword evidence="3" id="KW-1185">Reference proteome</keyword>
<accession>A0A6D2IV32</accession>
<dbReference type="EMBL" id="CACVBM020001107">
    <property type="protein sequence ID" value="CAA7031531.1"/>
    <property type="molecule type" value="Genomic_DNA"/>
</dbReference>
<evidence type="ECO:0008006" key="4">
    <source>
        <dbReference type="Google" id="ProtNLM"/>
    </source>
</evidence>
<protein>
    <recommendedName>
        <fullName evidence="4">NYN domain-containing protein</fullName>
    </recommendedName>
</protein>
<gene>
    <name evidence="2" type="ORF">MERR_LOCUS18766</name>
</gene>
<reference evidence="2" key="1">
    <citation type="submission" date="2020-01" db="EMBL/GenBank/DDBJ databases">
        <authorList>
            <person name="Mishra B."/>
        </authorList>
    </citation>
    <scope>NUCLEOTIDE SEQUENCE [LARGE SCALE GENOMIC DNA]</scope>
</reference>
<dbReference type="Proteomes" id="UP000467841">
    <property type="component" value="Unassembled WGS sequence"/>
</dbReference>
<comment type="caution">
    <text evidence="2">The sequence shown here is derived from an EMBL/GenBank/DDBJ whole genome shotgun (WGS) entry which is preliminary data.</text>
</comment>
<proteinExistence type="predicted"/>